<organism evidence="1 2">
    <name type="scientific">Ureibacillus endophyticus</name>
    <dbReference type="NCBI Taxonomy" id="1978490"/>
    <lineage>
        <taxon>Bacteria</taxon>
        <taxon>Bacillati</taxon>
        <taxon>Bacillota</taxon>
        <taxon>Bacilli</taxon>
        <taxon>Bacillales</taxon>
        <taxon>Caryophanaceae</taxon>
        <taxon>Ureibacillus</taxon>
    </lineage>
</organism>
<accession>A0A494YTC4</accession>
<gene>
    <name evidence="1" type="ORF">D8M03_16290</name>
</gene>
<reference evidence="1 2" key="1">
    <citation type="journal article" date="2016" name="Antonie Van Leeuwenhoek">
        <title>Lysinibacillus endophyticus sp. nov., an indole-3-acetic acid producing endophytic bacterium isolated from corn root (Zea mays cv. Xinken-5).</title>
        <authorList>
            <person name="Yu J."/>
            <person name="Guan X."/>
            <person name="Liu C."/>
            <person name="Xiang W."/>
            <person name="Yu Z."/>
            <person name="Liu X."/>
            <person name="Wang G."/>
        </authorList>
    </citation>
    <scope>NUCLEOTIDE SEQUENCE [LARGE SCALE GENOMIC DNA]</scope>
    <source>
        <strain evidence="1 2">DSM 100506</strain>
    </source>
</reference>
<comment type="caution">
    <text evidence="1">The sequence shown here is derived from an EMBL/GenBank/DDBJ whole genome shotgun (WGS) entry which is preliminary data.</text>
</comment>
<sequence>MDSYFVDYATNIIGETNYGLSGTEIARYCSEFAIKYNVPIPYGSYPFPKTLANKRTALRENVNKFSGEQQFEIILSLCNLNKFEQNESVKEVKVRLLKNYGSTYGFNKIVDAEVIAETYHWLKDYPKAFEKYNDGLTKFEANLFERNAIDDMRLSLELVVKSLLGNEKSLENQLPEIGARLKEQGISSEIRNMYVKVLEYYTKYQNAYIKHDDRVNKNEMEYIIEITSLMMKFLIKTLRAK</sequence>
<keyword evidence="2" id="KW-1185">Reference proteome</keyword>
<dbReference type="EMBL" id="RBZN01000066">
    <property type="protein sequence ID" value="RKQ13338.1"/>
    <property type="molecule type" value="Genomic_DNA"/>
</dbReference>
<proteinExistence type="predicted"/>
<protein>
    <recommendedName>
        <fullName evidence="3">HEPN domain-containing protein</fullName>
    </recommendedName>
</protein>
<name>A0A494YTC4_9BACL</name>
<dbReference type="AlphaFoldDB" id="A0A494YTC4"/>
<evidence type="ECO:0000313" key="1">
    <source>
        <dbReference type="EMBL" id="RKQ13338.1"/>
    </source>
</evidence>
<evidence type="ECO:0000313" key="2">
    <source>
        <dbReference type="Proteomes" id="UP000272238"/>
    </source>
</evidence>
<dbReference type="RefSeq" id="WP_121215855.1">
    <property type="nucleotide sequence ID" value="NZ_RBZN01000066.1"/>
</dbReference>
<dbReference type="OrthoDB" id="5149141at2"/>
<evidence type="ECO:0008006" key="3">
    <source>
        <dbReference type="Google" id="ProtNLM"/>
    </source>
</evidence>
<dbReference type="Proteomes" id="UP000272238">
    <property type="component" value="Unassembled WGS sequence"/>
</dbReference>